<organism evidence="4">
    <name type="scientific">Nippostrongylus brasiliensis</name>
    <name type="common">Rat hookworm</name>
    <dbReference type="NCBI Taxonomy" id="27835"/>
    <lineage>
        <taxon>Eukaryota</taxon>
        <taxon>Metazoa</taxon>
        <taxon>Ecdysozoa</taxon>
        <taxon>Nematoda</taxon>
        <taxon>Chromadorea</taxon>
        <taxon>Rhabditida</taxon>
        <taxon>Rhabditina</taxon>
        <taxon>Rhabditomorpha</taxon>
        <taxon>Strongyloidea</taxon>
        <taxon>Heligmosomidae</taxon>
        <taxon>Nippostrongylus</taxon>
    </lineage>
</organism>
<reference evidence="2 3" key="2">
    <citation type="submission" date="2018-11" db="EMBL/GenBank/DDBJ databases">
        <authorList>
            <consortium name="Pathogen Informatics"/>
        </authorList>
    </citation>
    <scope>NUCLEOTIDE SEQUENCE [LARGE SCALE GENOMIC DNA]</scope>
</reference>
<dbReference type="EMBL" id="UYSL01020644">
    <property type="protein sequence ID" value="VDL75566.1"/>
    <property type="molecule type" value="Genomic_DNA"/>
</dbReference>
<dbReference type="OMA" id="RFAVILY"/>
<keyword evidence="1" id="KW-0472">Membrane</keyword>
<feature type="transmembrane region" description="Helical" evidence="1">
    <location>
        <begin position="214"/>
        <end position="236"/>
    </location>
</feature>
<evidence type="ECO:0000313" key="3">
    <source>
        <dbReference type="Proteomes" id="UP000271162"/>
    </source>
</evidence>
<keyword evidence="3" id="KW-1185">Reference proteome</keyword>
<feature type="transmembrane region" description="Helical" evidence="1">
    <location>
        <begin position="288"/>
        <end position="313"/>
    </location>
</feature>
<feature type="transmembrane region" description="Helical" evidence="1">
    <location>
        <begin position="167"/>
        <end position="187"/>
    </location>
</feature>
<reference evidence="4" key="1">
    <citation type="submission" date="2017-02" db="UniProtKB">
        <authorList>
            <consortium name="WormBaseParasite"/>
        </authorList>
    </citation>
    <scope>IDENTIFICATION</scope>
</reference>
<dbReference type="SUPFAM" id="SSF81321">
    <property type="entry name" value="Family A G protein-coupled receptor-like"/>
    <property type="match status" value="1"/>
</dbReference>
<evidence type="ECO:0000256" key="1">
    <source>
        <dbReference type="SAM" id="Phobius"/>
    </source>
</evidence>
<name>A0A0N4Y765_NIPBR</name>
<feature type="transmembrane region" description="Helical" evidence="1">
    <location>
        <begin position="60"/>
        <end position="79"/>
    </location>
</feature>
<feature type="transmembrane region" description="Helical" evidence="1">
    <location>
        <begin position="136"/>
        <end position="155"/>
    </location>
</feature>
<gene>
    <name evidence="2" type="ORF">NBR_LOCUS11977</name>
</gene>
<feature type="transmembrane region" description="Helical" evidence="1">
    <location>
        <begin position="257"/>
        <end position="276"/>
    </location>
</feature>
<evidence type="ECO:0000313" key="4">
    <source>
        <dbReference type="WBParaSite" id="NBR_0001197601-mRNA-1"/>
    </source>
</evidence>
<proteinExistence type="predicted"/>
<dbReference type="Proteomes" id="UP000271162">
    <property type="component" value="Unassembled WGS sequence"/>
</dbReference>
<keyword evidence="1" id="KW-0812">Transmembrane</keyword>
<dbReference type="AlphaFoldDB" id="A0A0N4Y765"/>
<accession>A0A0N4Y765</accession>
<protein>
    <submittedName>
        <fullName evidence="4">G protein-coupled receptor</fullName>
    </submittedName>
</protein>
<keyword evidence="1" id="KW-1133">Transmembrane helix</keyword>
<dbReference type="Gene3D" id="1.20.1070.10">
    <property type="entry name" value="Rhodopsin 7-helix transmembrane proteins"/>
    <property type="match status" value="1"/>
</dbReference>
<dbReference type="WBParaSite" id="NBR_0001197601-mRNA-1">
    <property type="protein sequence ID" value="NBR_0001197601-mRNA-1"/>
    <property type="gene ID" value="NBR_0001197601"/>
</dbReference>
<evidence type="ECO:0000313" key="2">
    <source>
        <dbReference type="EMBL" id="VDL75566.1"/>
    </source>
</evidence>
<feature type="transmembrane region" description="Helical" evidence="1">
    <location>
        <begin position="91"/>
        <end position="116"/>
    </location>
</feature>
<sequence length="359" mass="39851">MLPSNSSSFLLIPGMEERTETTTIWDRDLHAPYCSGRHCSDAMEATPIGYQIVVLRVVELVMNVVTIVLNVLLVAAISFSPRQFETAFFKLIRILSTVLSAHAVASVALKIVPFLAKVSFAHQNDISLYIDLSTRYLGLLMILILASNRYCVMAAPDINSVLFSRAGYWSLVCLASLSSAGLTVAVVELGDMRRHYVAGYGFVDSIAYPTLYRVSGHCFLCVPLISLLLHAALYLRMRKSQKPRLKSPEVASAEKRMCVQVILIATAELVFITLYEVLSALSAEGLDIFFIVSLYNSLSVIPELLMPAFVLFGTRGIARSVTRLFSLTGSVRVFINVEICHNLRRANLEQVTVRRYDID</sequence>